<dbReference type="CDD" id="cd00430">
    <property type="entry name" value="PLPDE_III_AR"/>
    <property type="match status" value="1"/>
</dbReference>
<keyword evidence="2" id="KW-0663">Pyridoxal phosphate</keyword>
<keyword evidence="3" id="KW-0413">Isomerase</keyword>
<dbReference type="NCBIfam" id="TIGR00492">
    <property type="entry name" value="alr"/>
    <property type="match status" value="1"/>
</dbReference>
<dbReference type="SMART" id="SM01005">
    <property type="entry name" value="Ala_racemase_C"/>
    <property type="match status" value="1"/>
</dbReference>
<dbReference type="GO" id="GO:0030170">
    <property type="term" value="F:pyridoxal phosphate binding"/>
    <property type="evidence" value="ECO:0007669"/>
    <property type="project" value="TreeGrafter"/>
</dbReference>
<feature type="non-terminal residue" evidence="5">
    <location>
        <position position="219"/>
    </location>
</feature>
<dbReference type="Gene3D" id="3.20.20.10">
    <property type="entry name" value="Alanine racemase"/>
    <property type="match status" value="1"/>
</dbReference>
<dbReference type="Pfam" id="PF01168">
    <property type="entry name" value="Ala_racemase_N"/>
    <property type="match status" value="1"/>
</dbReference>
<dbReference type="PANTHER" id="PTHR30511">
    <property type="entry name" value="ALANINE RACEMASE"/>
    <property type="match status" value="1"/>
</dbReference>
<proteinExistence type="predicted"/>
<gene>
    <name evidence="5" type="ORF">S06H3_57736</name>
</gene>
<reference evidence="5" key="1">
    <citation type="journal article" date="2014" name="Front. Microbiol.">
        <title>High frequency of phylogenetically diverse reductive dehalogenase-homologous genes in deep subseafloor sedimentary metagenomes.</title>
        <authorList>
            <person name="Kawai M."/>
            <person name="Futagami T."/>
            <person name="Toyoda A."/>
            <person name="Takaki Y."/>
            <person name="Nishi S."/>
            <person name="Hori S."/>
            <person name="Arai W."/>
            <person name="Tsubouchi T."/>
            <person name="Morono Y."/>
            <person name="Uchiyama I."/>
            <person name="Ito T."/>
            <person name="Fujiyama A."/>
            <person name="Inagaki F."/>
            <person name="Takami H."/>
        </authorList>
    </citation>
    <scope>NUCLEOTIDE SEQUENCE</scope>
    <source>
        <strain evidence="5">Expedition CK06-06</strain>
    </source>
</reference>
<dbReference type="InterPro" id="IPR011079">
    <property type="entry name" value="Ala_racemase_C"/>
</dbReference>
<protein>
    <recommendedName>
        <fullName evidence="4">Alanine racemase C-terminal domain-containing protein</fullName>
    </recommendedName>
</protein>
<comment type="cofactor">
    <cofactor evidence="1">
        <name>pyridoxal 5'-phosphate</name>
        <dbReference type="ChEBI" id="CHEBI:597326"/>
    </cofactor>
</comment>
<dbReference type="GO" id="GO:0008784">
    <property type="term" value="F:alanine racemase activity"/>
    <property type="evidence" value="ECO:0007669"/>
    <property type="project" value="InterPro"/>
</dbReference>
<feature type="non-terminal residue" evidence="5">
    <location>
        <position position="1"/>
    </location>
</feature>
<sequence length="219" mass="23829">GGITSPILIMGPILHSQATVVLEKKLTPTVTETELASVLDSAAREVDTMAAVHVKVDTGLNRFGASIQDVTSLLHFISGLGRVKVSGMYTHFTSADEPDRKTTETQLQRLLRIATTLPEPRFLHAANSAATLRFPETHLNLVRVGIAMYGAYPSPATERTVSLRPVLSLKSRVARVHWMRPGEGVSYGLTWIARKNALVALIPFGYGHGLPRLLSNRGQ</sequence>
<dbReference type="PANTHER" id="PTHR30511:SF0">
    <property type="entry name" value="ALANINE RACEMASE, CATABOLIC-RELATED"/>
    <property type="match status" value="1"/>
</dbReference>
<dbReference type="InterPro" id="IPR029066">
    <property type="entry name" value="PLP-binding_barrel"/>
</dbReference>
<dbReference type="InterPro" id="IPR000821">
    <property type="entry name" value="Ala_racemase"/>
</dbReference>
<dbReference type="Gene3D" id="2.40.37.10">
    <property type="entry name" value="Lyase, Ornithine Decarboxylase, Chain A, domain 1"/>
    <property type="match status" value="1"/>
</dbReference>
<organism evidence="5">
    <name type="scientific">marine sediment metagenome</name>
    <dbReference type="NCBI Taxonomy" id="412755"/>
    <lineage>
        <taxon>unclassified sequences</taxon>
        <taxon>metagenomes</taxon>
        <taxon>ecological metagenomes</taxon>
    </lineage>
</organism>
<evidence type="ECO:0000256" key="1">
    <source>
        <dbReference type="ARBA" id="ARBA00001933"/>
    </source>
</evidence>
<evidence type="ECO:0000256" key="2">
    <source>
        <dbReference type="ARBA" id="ARBA00022898"/>
    </source>
</evidence>
<evidence type="ECO:0000259" key="4">
    <source>
        <dbReference type="SMART" id="SM01005"/>
    </source>
</evidence>
<dbReference type="Pfam" id="PF00842">
    <property type="entry name" value="Ala_racemase_C"/>
    <property type="match status" value="1"/>
</dbReference>
<dbReference type="SUPFAM" id="SSF50621">
    <property type="entry name" value="Alanine racemase C-terminal domain-like"/>
    <property type="match status" value="1"/>
</dbReference>
<dbReference type="GO" id="GO:0030632">
    <property type="term" value="P:D-alanine biosynthetic process"/>
    <property type="evidence" value="ECO:0007669"/>
    <property type="project" value="TreeGrafter"/>
</dbReference>
<feature type="domain" description="Alanine racemase C-terminal" evidence="4">
    <location>
        <begin position="166"/>
        <end position="219"/>
    </location>
</feature>
<dbReference type="GO" id="GO:0005829">
    <property type="term" value="C:cytosol"/>
    <property type="evidence" value="ECO:0007669"/>
    <property type="project" value="TreeGrafter"/>
</dbReference>
<comment type="caution">
    <text evidence="5">The sequence shown here is derived from an EMBL/GenBank/DDBJ whole genome shotgun (WGS) entry which is preliminary data.</text>
</comment>
<dbReference type="SUPFAM" id="SSF51419">
    <property type="entry name" value="PLP-binding barrel"/>
    <property type="match status" value="1"/>
</dbReference>
<dbReference type="AlphaFoldDB" id="X1NZ93"/>
<dbReference type="EMBL" id="BARV01037297">
    <property type="protein sequence ID" value="GAI49387.1"/>
    <property type="molecule type" value="Genomic_DNA"/>
</dbReference>
<evidence type="ECO:0000256" key="3">
    <source>
        <dbReference type="ARBA" id="ARBA00023235"/>
    </source>
</evidence>
<dbReference type="InterPro" id="IPR009006">
    <property type="entry name" value="Ala_racemase/Decarboxylase_C"/>
</dbReference>
<dbReference type="PRINTS" id="PR00992">
    <property type="entry name" value="ALARACEMASE"/>
</dbReference>
<dbReference type="InterPro" id="IPR001608">
    <property type="entry name" value="Ala_racemase_N"/>
</dbReference>
<evidence type="ECO:0000313" key="5">
    <source>
        <dbReference type="EMBL" id="GAI49387.1"/>
    </source>
</evidence>
<accession>X1NZ93</accession>
<name>X1NZ93_9ZZZZ</name>